<dbReference type="AlphaFoldDB" id="A0A382Q9A3"/>
<dbReference type="EMBL" id="UINC01112803">
    <property type="protein sequence ID" value="SVC81996.1"/>
    <property type="molecule type" value="Genomic_DNA"/>
</dbReference>
<gene>
    <name evidence="1" type="ORF">METZ01_LOCUS334850</name>
</gene>
<feature type="non-terminal residue" evidence="1">
    <location>
        <position position="229"/>
    </location>
</feature>
<name>A0A382Q9A3_9ZZZZ</name>
<organism evidence="1">
    <name type="scientific">marine metagenome</name>
    <dbReference type="NCBI Taxonomy" id="408172"/>
    <lineage>
        <taxon>unclassified sequences</taxon>
        <taxon>metagenomes</taxon>
        <taxon>ecological metagenomes</taxon>
    </lineage>
</organism>
<evidence type="ECO:0008006" key="2">
    <source>
        <dbReference type="Google" id="ProtNLM"/>
    </source>
</evidence>
<evidence type="ECO:0000313" key="1">
    <source>
        <dbReference type="EMBL" id="SVC81996.1"/>
    </source>
</evidence>
<accession>A0A382Q9A3</accession>
<sequence length="229" mass="25427">MNYRLFFATIFLLSSVKEIQAQKSFTGLHSWYHPHSISMAGSGYGIVSAESDIKNPALLNERKDSFDISILYYPAQINAGLVSLSKTYGNRICSMGLRYMDYGLFSGFDEDGISTGSYTSQESWITVSMGERQTGRNLAWGATLGGFFSQLESYRSNVITLTIGALLYIDKMEATVGLSMVNNGVVIRQFTNNKERLPVTFVGSFGKKLKHLPLEISLDIGKEKHSPGW</sequence>
<proteinExistence type="predicted"/>
<protein>
    <recommendedName>
        <fullName evidence="2">DUF5723 domain-containing protein</fullName>
    </recommendedName>
</protein>
<reference evidence="1" key="1">
    <citation type="submission" date="2018-05" db="EMBL/GenBank/DDBJ databases">
        <authorList>
            <person name="Lanie J.A."/>
            <person name="Ng W.-L."/>
            <person name="Kazmierczak K.M."/>
            <person name="Andrzejewski T.M."/>
            <person name="Davidsen T.M."/>
            <person name="Wayne K.J."/>
            <person name="Tettelin H."/>
            <person name="Glass J.I."/>
            <person name="Rusch D."/>
            <person name="Podicherti R."/>
            <person name="Tsui H.-C.T."/>
            <person name="Winkler M.E."/>
        </authorList>
    </citation>
    <scope>NUCLEOTIDE SEQUENCE</scope>
</reference>